<evidence type="ECO:0008006" key="4">
    <source>
        <dbReference type="Google" id="ProtNLM"/>
    </source>
</evidence>
<protein>
    <recommendedName>
        <fullName evidence="4">Galactose oxidase</fullName>
    </recommendedName>
</protein>
<evidence type="ECO:0000313" key="3">
    <source>
        <dbReference type="Proteomes" id="UP001077662"/>
    </source>
</evidence>
<dbReference type="EMBL" id="JAPTNE010000059">
    <property type="protein sequence ID" value="MCZ0810183.1"/>
    <property type="molecule type" value="Genomic_DNA"/>
</dbReference>
<feature type="chain" id="PRO_5042934203" description="Galactose oxidase" evidence="1">
    <location>
        <begin position="27"/>
        <end position="121"/>
    </location>
</feature>
<name>A0AAP3GA27_BRELA</name>
<reference evidence="2" key="1">
    <citation type="submission" date="2022-09" db="EMBL/GenBank/DDBJ databases">
        <title>Genome analysis and characterization of larvicidal activity of Brevibacillus strains.</title>
        <authorList>
            <person name="Patrusheva E.V."/>
            <person name="Izotova A.O."/>
            <person name="Toshchakov S.V."/>
            <person name="Sineoky S.P."/>
        </authorList>
    </citation>
    <scope>NUCLEOTIDE SEQUENCE</scope>
    <source>
        <strain evidence="2">VKPM_B-13247</strain>
    </source>
</reference>
<dbReference type="AlphaFoldDB" id="A0AAP3GA27"/>
<dbReference type="Proteomes" id="UP001077662">
    <property type="component" value="Unassembled WGS sequence"/>
</dbReference>
<feature type="signal peptide" evidence="1">
    <location>
        <begin position="1"/>
        <end position="26"/>
    </location>
</feature>
<comment type="caution">
    <text evidence="2">The sequence shown here is derived from an EMBL/GenBank/DDBJ whole genome shotgun (WGS) entry which is preliminary data.</text>
</comment>
<proteinExistence type="predicted"/>
<dbReference type="SUPFAM" id="SSF117281">
    <property type="entry name" value="Kelch motif"/>
    <property type="match status" value="1"/>
</dbReference>
<dbReference type="SMART" id="SM00612">
    <property type="entry name" value="Kelch"/>
    <property type="match status" value="1"/>
</dbReference>
<sequence>MNLKKIGLFAIAMIMTLFSFQTYSFAAEEMQWVKKAPMPTARYSYNEGIVYEDKIYIYGGTTGFDSLANLEMYDPEKDKWYKLPNSSVGRYFTSFVENQGKFYAIGGYVANTASETNIVEE</sequence>
<dbReference type="InterPro" id="IPR015915">
    <property type="entry name" value="Kelch-typ_b-propeller"/>
</dbReference>
<dbReference type="PANTHER" id="PTHR47365:SF1">
    <property type="entry name" value="F-BOX_KELCH-REPEAT PROTEIN"/>
    <property type="match status" value="1"/>
</dbReference>
<gene>
    <name evidence="2" type="ORF">O0554_25405</name>
</gene>
<keyword evidence="1" id="KW-0732">Signal</keyword>
<dbReference type="Gene3D" id="2.120.10.80">
    <property type="entry name" value="Kelch-type beta propeller"/>
    <property type="match status" value="1"/>
</dbReference>
<evidence type="ECO:0000256" key="1">
    <source>
        <dbReference type="SAM" id="SignalP"/>
    </source>
</evidence>
<dbReference type="RefSeq" id="WP_258434925.1">
    <property type="nucleotide sequence ID" value="NZ_JANSGW010000059.1"/>
</dbReference>
<dbReference type="InterPro" id="IPR006652">
    <property type="entry name" value="Kelch_1"/>
</dbReference>
<evidence type="ECO:0000313" key="2">
    <source>
        <dbReference type="EMBL" id="MCZ0810183.1"/>
    </source>
</evidence>
<dbReference type="PANTHER" id="PTHR47365">
    <property type="entry name" value="PLANT PROTEIN, PUTATIVE-RELATED"/>
    <property type="match status" value="1"/>
</dbReference>
<dbReference type="Pfam" id="PF01344">
    <property type="entry name" value="Kelch_1"/>
    <property type="match status" value="1"/>
</dbReference>
<accession>A0AAP3GA27</accession>
<organism evidence="2 3">
    <name type="scientific">Brevibacillus laterosporus</name>
    <name type="common">Bacillus laterosporus</name>
    <dbReference type="NCBI Taxonomy" id="1465"/>
    <lineage>
        <taxon>Bacteria</taxon>
        <taxon>Bacillati</taxon>
        <taxon>Bacillota</taxon>
        <taxon>Bacilli</taxon>
        <taxon>Bacillales</taxon>
        <taxon>Paenibacillaceae</taxon>
        <taxon>Brevibacillus</taxon>
    </lineage>
</organism>